<feature type="compositionally biased region" description="Low complexity" evidence="1">
    <location>
        <begin position="621"/>
        <end position="633"/>
    </location>
</feature>
<dbReference type="EMBL" id="CP092885">
    <property type="protein sequence ID" value="UYV83476.1"/>
    <property type="molecule type" value="Genomic_DNA"/>
</dbReference>
<feature type="compositionally biased region" description="Polar residues" evidence="1">
    <location>
        <begin position="634"/>
        <end position="647"/>
    </location>
</feature>
<gene>
    <name evidence="2" type="ORF">LAZ67_23001148</name>
</gene>
<feature type="compositionally biased region" description="Polar residues" evidence="1">
    <location>
        <begin position="576"/>
        <end position="585"/>
    </location>
</feature>
<organism evidence="2 3">
    <name type="scientific">Cordylochernes scorpioides</name>
    <dbReference type="NCBI Taxonomy" id="51811"/>
    <lineage>
        <taxon>Eukaryota</taxon>
        <taxon>Metazoa</taxon>
        <taxon>Ecdysozoa</taxon>
        <taxon>Arthropoda</taxon>
        <taxon>Chelicerata</taxon>
        <taxon>Arachnida</taxon>
        <taxon>Pseudoscorpiones</taxon>
        <taxon>Cheliferoidea</taxon>
        <taxon>Chernetidae</taxon>
        <taxon>Cordylochernes</taxon>
    </lineage>
</organism>
<protein>
    <submittedName>
        <fullName evidence="2">HNRNPUL1</fullName>
    </submittedName>
</protein>
<feature type="compositionally biased region" description="Polar residues" evidence="1">
    <location>
        <begin position="762"/>
        <end position="773"/>
    </location>
</feature>
<keyword evidence="3" id="KW-1185">Reference proteome</keyword>
<dbReference type="PANTHER" id="PTHR12381:SF56">
    <property type="entry name" value="B30.2_SPRY DOMAIN-CONTAINING PROTEIN-RELATED"/>
    <property type="match status" value="1"/>
</dbReference>
<evidence type="ECO:0000313" key="3">
    <source>
        <dbReference type="Proteomes" id="UP001235939"/>
    </source>
</evidence>
<feature type="region of interest" description="Disordered" evidence="1">
    <location>
        <begin position="524"/>
        <end position="872"/>
    </location>
</feature>
<feature type="compositionally biased region" description="Low complexity" evidence="1">
    <location>
        <begin position="553"/>
        <end position="575"/>
    </location>
</feature>
<feature type="compositionally biased region" description="Polar residues" evidence="1">
    <location>
        <begin position="861"/>
        <end position="872"/>
    </location>
</feature>
<feature type="compositionally biased region" description="Pro residues" evidence="1">
    <location>
        <begin position="587"/>
        <end position="601"/>
    </location>
</feature>
<dbReference type="Gene3D" id="2.60.120.920">
    <property type="match status" value="1"/>
</dbReference>
<feature type="region of interest" description="Disordered" evidence="1">
    <location>
        <begin position="262"/>
        <end position="292"/>
    </location>
</feature>
<proteinExistence type="predicted"/>
<sequence>MEADPVEVSFAVNGKAQGVAYYIPKKQLGSKALYPHILSKNTAFEVNFGQLPQPYYPLPNGYESYIFIDYLPDEQKIPGASPPKSNEKEILMMCGLPGCGKTTWVAEYCSKNPEKKYNVIGTNALIDKMKVMGLARKRNYHGRWDVLIKHSSDCLNHLMKMAGGVDRNFILDQTNVYPSAQKRKMKMFEGFKKKAIVIVPTDEEYKKRCDKRDREEGKEIPDSAVLEMKANFVLPEDGTVFDEVIFTELRRDDAEPLVRQYNEEGRGATGPPGAKRFRQDESFRGGRGRGGFRGGRGKSLFVIKGVMEIDQKAMAPKVLEVGMDPLLTMVAEMTTLEAGPVVLGGLAGERVEGLVVEGDLEEEMAVSEVGMEEDTVEEEVDIVGEIVALVEEKVGLEEEMVVMVEEERGVMVEEERGVMGGEKEVMVGEMVAIEVEEMAASEEGEMVDLEEATEMAAVTGAQAEVAMEAEILTMVRGTLDLEREMGAMEEGMVEQEVGLGEEMVQKGEIVAQEDMAETQTMALRTWEEGRGGDGSRDYGNDYGRNQQQPQSDYSSTGSQYGSASQSYSGSTPASQPQSYGSKDSYNQPPPSQSYNAPPPTNPTAVGNTYGRDAAGYGQKDTYSSSTTYGATTTQNPQDYSRSTASAYSNTSGVSSNYSSSSRPSGDQSYGTKAATPDYSRTYQDYNPSTLQDYKNKPPPNFGKDTYPPSAQGSSTYQGGYGGTYTAPYGQQNYSTQAASTGYQTTSGSYSKYDNPPPPSATAERTNTSSNPTSRYEAPPPMQGYSYSTSVPPPKYGSGDTKPASTDYYKTSSTPAPSTGYETKSDAYSTSSSVGQWGSYTAAPPPPPPPPPAANDKPAVGSTAQQTTTDTSM</sequence>
<feature type="compositionally biased region" description="Low complexity" evidence="1">
    <location>
        <begin position="739"/>
        <end position="750"/>
    </location>
</feature>
<feature type="compositionally biased region" description="Polar residues" evidence="1">
    <location>
        <begin position="543"/>
        <end position="552"/>
    </location>
</feature>
<accession>A0ABY6LT18</accession>
<name>A0ABY6LT18_9ARAC</name>
<dbReference type="InterPro" id="IPR027417">
    <property type="entry name" value="P-loop_NTPase"/>
</dbReference>
<dbReference type="PANTHER" id="PTHR12381">
    <property type="entry name" value="HETEROGENEOUS NUCLEAR RIBONUCLEOPROTEIN U FAMILY MEMBER"/>
    <property type="match status" value="1"/>
</dbReference>
<feature type="non-terminal residue" evidence="2">
    <location>
        <position position="872"/>
    </location>
</feature>
<feature type="compositionally biased region" description="Low complexity" evidence="1">
    <location>
        <begin position="709"/>
        <end position="731"/>
    </location>
</feature>
<dbReference type="Pfam" id="PF13671">
    <property type="entry name" value="AAA_33"/>
    <property type="match status" value="1"/>
</dbReference>
<dbReference type="Proteomes" id="UP001235939">
    <property type="component" value="Chromosome 23"/>
</dbReference>
<dbReference type="InterPro" id="IPR043136">
    <property type="entry name" value="B30.2/SPRY_sf"/>
</dbReference>
<feature type="compositionally biased region" description="Low complexity" evidence="1">
    <location>
        <begin position="648"/>
        <end position="664"/>
    </location>
</feature>
<feature type="compositionally biased region" description="Pro residues" evidence="1">
    <location>
        <begin position="842"/>
        <end position="852"/>
    </location>
</feature>
<evidence type="ECO:0000313" key="2">
    <source>
        <dbReference type="EMBL" id="UYV83476.1"/>
    </source>
</evidence>
<reference evidence="2 3" key="1">
    <citation type="submission" date="2022-03" db="EMBL/GenBank/DDBJ databases">
        <title>A chromosomal length assembly of Cordylochernes scorpioides.</title>
        <authorList>
            <person name="Zeh D."/>
            <person name="Zeh J."/>
        </authorList>
    </citation>
    <scope>NUCLEOTIDE SEQUENCE [LARGE SCALE GENOMIC DNA]</scope>
    <source>
        <strain evidence="2">IN4F17</strain>
        <tissue evidence="2">Whole Body</tissue>
    </source>
</reference>
<feature type="compositionally biased region" description="Polar residues" evidence="1">
    <location>
        <begin position="678"/>
        <end position="692"/>
    </location>
</feature>
<dbReference type="SUPFAM" id="SSF52540">
    <property type="entry name" value="P-loop containing nucleoside triphosphate hydrolases"/>
    <property type="match status" value="1"/>
</dbReference>
<evidence type="ECO:0000256" key="1">
    <source>
        <dbReference type="SAM" id="MobiDB-lite"/>
    </source>
</evidence>
<dbReference type="Gene3D" id="3.40.50.300">
    <property type="entry name" value="P-loop containing nucleotide triphosphate hydrolases"/>
    <property type="match status" value="1"/>
</dbReference>
<feature type="compositionally biased region" description="Basic and acidic residues" evidence="1">
    <location>
        <begin position="525"/>
        <end position="539"/>
    </location>
</feature>
<feature type="compositionally biased region" description="Polar residues" evidence="1">
    <location>
        <begin position="807"/>
        <end position="838"/>
    </location>
</feature>